<dbReference type="Gene3D" id="3.40.250.10">
    <property type="entry name" value="Rhodanese-like domain"/>
    <property type="match status" value="1"/>
</dbReference>
<gene>
    <name evidence="2" type="ORF">ACFOW7_14315</name>
</gene>
<evidence type="ECO:0000313" key="2">
    <source>
        <dbReference type="EMBL" id="MFC4160513.1"/>
    </source>
</evidence>
<dbReference type="InterPro" id="IPR050229">
    <property type="entry name" value="GlpE_sulfurtransferase"/>
</dbReference>
<dbReference type="SUPFAM" id="SSF52821">
    <property type="entry name" value="Rhodanese/Cell cycle control phosphatase"/>
    <property type="match status" value="1"/>
</dbReference>
<dbReference type="SMART" id="SM00450">
    <property type="entry name" value="RHOD"/>
    <property type="match status" value="1"/>
</dbReference>
<sequence>MEVLTPTELAAWLADASRPRPLLLDVREPWEFDRCRIDGAINVPMQTIPERMQELDEAAPIVAICHHGMRSYQVASYLERAGFETLYNLSGGVAAWADQVDPAMPRY</sequence>
<evidence type="ECO:0000259" key="1">
    <source>
        <dbReference type="PROSITE" id="PS50206"/>
    </source>
</evidence>
<accession>A0ABV8MQP5</accession>
<name>A0ABV8MQP5_9NEIS</name>
<dbReference type="PANTHER" id="PTHR43031:SF17">
    <property type="entry name" value="SULFURTRANSFERASE YTWF-RELATED"/>
    <property type="match status" value="1"/>
</dbReference>
<proteinExistence type="predicted"/>
<dbReference type="Proteomes" id="UP001595791">
    <property type="component" value="Unassembled WGS sequence"/>
</dbReference>
<evidence type="ECO:0000313" key="3">
    <source>
        <dbReference type="Proteomes" id="UP001595791"/>
    </source>
</evidence>
<dbReference type="PROSITE" id="PS50206">
    <property type="entry name" value="RHODANESE_3"/>
    <property type="match status" value="1"/>
</dbReference>
<feature type="domain" description="Rhodanese" evidence="1">
    <location>
        <begin position="17"/>
        <end position="105"/>
    </location>
</feature>
<organism evidence="2 3">
    <name type="scientific">Chitinimonas lacunae</name>
    <dbReference type="NCBI Taxonomy" id="1963018"/>
    <lineage>
        <taxon>Bacteria</taxon>
        <taxon>Pseudomonadati</taxon>
        <taxon>Pseudomonadota</taxon>
        <taxon>Betaproteobacteria</taxon>
        <taxon>Neisseriales</taxon>
        <taxon>Chitinibacteraceae</taxon>
        <taxon>Chitinimonas</taxon>
    </lineage>
</organism>
<reference evidence="3" key="1">
    <citation type="journal article" date="2019" name="Int. J. Syst. Evol. Microbiol.">
        <title>The Global Catalogue of Microorganisms (GCM) 10K type strain sequencing project: providing services to taxonomists for standard genome sequencing and annotation.</title>
        <authorList>
            <consortium name="The Broad Institute Genomics Platform"/>
            <consortium name="The Broad Institute Genome Sequencing Center for Infectious Disease"/>
            <person name="Wu L."/>
            <person name="Ma J."/>
        </authorList>
    </citation>
    <scope>NUCLEOTIDE SEQUENCE [LARGE SCALE GENOMIC DNA]</scope>
    <source>
        <strain evidence="3">LMG 29894</strain>
    </source>
</reference>
<dbReference type="Pfam" id="PF00581">
    <property type="entry name" value="Rhodanese"/>
    <property type="match status" value="1"/>
</dbReference>
<dbReference type="InterPro" id="IPR036873">
    <property type="entry name" value="Rhodanese-like_dom_sf"/>
</dbReference>
<dbReference type="InterPro" id="IPR001763">
    <property type="entry name" value="Rhodanese-like_dom"/>
</dbReference>
<dbReference type="EMBL" id="JBHSBU010000001">
    <property type="protein sequence ID" value="MFC4160513.1"/>
    <property type="molecule type" value="Genomic_DNA"/>
</dbReference>
<dbReference type="PANTHER" id="PTHR43031">
    <property type="entry name" value="FAD-DEPENDENT OXIDOREDUCTASE"/>
    <property type="match status" value="1"/>
</dbReference>
<protein>
    <submittedName>
        <fullName evidence="2">Rhodanese-like domain-containing protein</fullName>
    </submittedName>
</protein>
<keyword evidence="3" id="KW-1185">Reference proteome</keyword>
<dbReference type="RefSeq" id="WP_378165424.1">
    <property type="nucleotide sequence ID" value="NZ_JBHSBU010000001.1"/>
</dbReference>
<comment type="caution">
    <text evidence="2">The sequence shown here is derived from an EMBL/GenBank/DDBJ whole genome shotgun (WGS) entry which is preliminary data.</text>
</comment>